<dbReference type="OrthoDB" id="9805799at2"/>
<keyword evidence="1" id="KW-0732">Signal</keyword>
<dbReference type="PANTHER" id="PTHR21666:SF289">
    <property type="entry name" value="L-ALA--D-GLU ENDOPEPTIDASE"/>
    <property type="match status" value="1"/>
</dbReference>
<feature type="transmembrane region" description="Helical" evidence="2">
    <location>
        <begin position="20"/>
        <end position="41"/>
    </location>
</feature>
<keyword evidence="2" id="KW-1133">Transmembrane helix</keyword>
<proteinExistence type="predicted"/>
<reference evidence="5" key="1">
    <citation type="submission" date="2017-09" db="EMBL/GenBank/DDBJ databases">
        <authorList>
            <person name="Varghese N."/>
            <person name="Submissions S."/>
        </authorList>
    </citation>
    <scope>NUCLEOTIDE SEQUENCE [LARGE SCALE GENOMIC DNA]</scope>
    <source>
        <strain evidence="5">DSM 2913</strain>
    </source>
</reference>
<dbReference type="Pfam" id="PF01551">
    <property type="entry name" value="Peptidase_M23"/>
    <property type="match status" value="1"/>
</dbReference>
<protein>
    <submittedName>
        <fullName evidence="4">Peptidase family M23</fullName>
    </submittedName>
</protein>
<dbReference type="AlphaFoldDB" id="A0A285NPJ3"/>
<sequence length="433" mass="49121">MKYKKYKLERREKRKVKGKLLKFLFFSGIAGITVYMFFSLITGKPQVENLRDITFIPAQKDAILRLKGDVKRATIKILQGEREFILYDAPPQGKAIPLHLAPRQMGLTDGKAKLLITLRYGLLGRKTYQMDTWIDTLPPKLEVVGYTRYVPQGGTGAVKARVKDGYSAYLQVGEERYPMYPVGKEEYFTLYPVKVDQDPSTTIKVVAYDLAGNSTTALLKIQIKKVQFKTDRIKLSEEFIKKVIIPLLGRDMPPIDAFKEVNENWRKKDVENLKRIGSNSTAKKLWEGNFLQLPGSKVISTFGDIRYYYYQDREISMSRHMGYDFASVENAPVPASNSGIVVFTGNMGIYGNMVVIDHGFGLMSLYGHLSEIKVKKRQFVKKGDIIANTDSTGLALGDHLHFGIMVHGIEVNPKEWLDAKWLKTNIDSVLEAN</sequence>
<evidence type="ECO:0000313" key="5">
    <source>
        <dbReference type="Proteomes" id="UP000218627"/>
    </source>
</evidence>
<dbReference type="Proteomes" id="UP000218627">
    <property type="component" value="Unassembled WGS sequence"/>
</dbReference>
<keyword evidence="2" id="KW-0472">Membrane</keyword>
<evidence type="ECO:0000259" key="3">
    <source>
        <dbReference type="Pfam" id="PF01551"/>
    </source>
</evidence>
<dbReference type="CDD" id="cd12797">
    <property type="entry name" value="M23_peptidase"/>
    <property type="match status" value="1"/>
</dbReference>
<keyword evidence="5" id="KW-1185">Reference proteome</keyword>
<feature type="domain" description="M23ase beta-sheet core" evidence="3">
    <location>
        <begin position="319"/>
        <end position="413"/>
    </location>
</feature>
<evidence type="ECO:0000256" key="1">
    <source>
        <dbReference type="ARBA" id="ARBA00022729"/>
    </source>
</evidence>
<dbReference type="InterPro" id="IPR011055">
    <property type="entry name" value="Dup_hybrid_motif"/>
</dbReference>
<dbReference type="InterPro" id="IPR050570">
    <property type="entry name" value="Cell_wall_metabolism_enzyme"/>
</dbReference>
<accession>A0A285NPJ3</accession>
<dbReference type="PANTHER" id="PTHR21666">
    <property type="entry name" value="PEPTIDASE-RELATED"/>
    <property type="match status" value="1"/>
</dbReference>
<gene>
    <name evidence="4" type="ORF">SAMN06265353_0225</name>
</gene>
<dbReference type="InterPro" id="IPR016047">
    <property type="entry name" value="M23ase_b-sheet_dom"/>
</dbReference>
<name>A0A285NPJ3_9AQUI</name>
<keyword evidence="2" id="KW-0812">Transmembrane</keyword>
<dbReference type="Gene3D" id="2.70.70.10">
    <property type="entry name" value="Glucose Permease (Domain IIA)"/>
    <property type="match status" value="1"/>
</dbReference>
<evidence type="ECO:0000313" key="4">
    <source>
        <dbReference type="EMBL" id="SNZ11385.1"/>
    </source>
</evidence>
<organism evidence="4 5">
    <name type="scientific">Hydrogenobacter hydrogenophilus</name>
    <dbReference type="NCBI Taxonomy" id="35835"/>
    <lineage>
        <taxon>Bacteria</taxon>
        <taxon>Pseudomonadati</taxon>
        <taxon>Aquificota</taxon>
        <taxon>Aquificia</taxon>
        <taxon>Aquificales</taxon>
        <taxon>Aquificaceae</taxon>
        <taxon>Hydrogenobacter</taxon>
    </lineage>
</organism>
<dbReference type="GO" id="GO:0004222">
    <property type="term" value="F:metalloendopeptidase activity"/>
    <property type="evidence" value="ECO:0007669"/>
    <property type="project" value="TreeGrafter"/>
</dbReference>
<evidence type="ECO:0000256" key="2">
    <source>
        <dbReference type="SAM" id="Phobius"/>
    </source>
</evidence>
<dbReference type="SUPFAM" id="SSF51261">
    <property type="entry name" value="Duplicated hybrid motif"/>
    <property type="match status" value="1"/>
</dbReference>
<dbReference type="RefSeq" id="WP_096600221.1">
    <property type="nucleotide sequence ID" value="NZ_OBEN01000001.1"/>
</dbReference>
<dbReference type="EMBL" id="OBEN01000001">
    <property type="protein sequence ID" value="SNZ11385.1"/>
    <property type="molecule type" value="Genomic_DNA"/>
</dbReference>